<dbReference type="AlphaFoldDB" id="A0A563EJS7"/>
<protein>
    <submittedName>
        <fullName evidence="3">SDR family oxidoreductase</fullName>
    </submittedName>
</protein>
<dbReference type="GO" id="GO:0016491">
    <property type="term" value="F:oxidoreductase activity"/>
    <property type="evidence" value="ECO:0007669"/>
    <property type="project" value="UniProtKB-KW"/>
</dbReference>
<dbReference type="InterPro" id="IPR036291">
    <property type="entry name" value="NAD(P)-bd_dom_sf"/>
</dbReference>
<dbReference type="SUPFAM" id="SSF51735">
    <property type="entry name" value="NAD(P)-binding Rossmann-fold domains"/>
    <property type="match status" value="1"/>
</dbReference>
<dbReference type="EMBL" id="VOBR01000028">
    <property type="protein sequence ID" value="TWP47022.1"/>
    <property type="molecule type" value="Genomic_DNA"/>
</dbReference>
<dbReference type="PANTHER" id="PTHR43477:SF1">
    <property type="entry name" value="DIHYDROANTICAPSIN 7-DEHYDROGENASE"/>
    <property type="match status" value="1"/>
</dbReference>
<evidence type="ECO:0000313" key="4">
    <source>
        <dbReference type="Proteomes" id="UP000316639"/>
    </source>
</evidence>
<accession>A0A563EJS7</accession>
<dbReference type="Gene3D" id="3.40.50.720">
    <property type="entry name" value="NAD(P)-binding Rossmann-like Domain"/>
    <property type="match status" value="1"/>
</dbReference>
<dbReference type="InterPro" id="IPR051122">
    <property type="entry name" value="SDR_DHRS6-like"/>
</dbReference>
<reference evidence="3 4" key="1">
    <citation type="submission" date="2019-07" db="EMBL/GenBank/DDBJ databases">
        <title>Lentzea xizangensis sp. nov., isolated from Qinghai-Tibetan Plateau Soils.</title>
        <authorList>
            <person name="Huang J."/>
        </authorList>
    </citation>
    <scope>NUCLEOTIDE SEQUENCE [LARGE SCALE GENOMIC DNA]</scope>
    <source>
        <strain evidence="3 4">FXJ1.1311</strain>
    </source>
</reference>
<comment type="similarity">
    <text evidence="1">Belongs to the short-chain dehydrogenases/reductases (SDR) family.</text>
</comment>
<dbReference type="Proteomes" id="UP000316639">
    <property type="component" value="Unassembled WGS sequence"/>
</dbReference>
<dbReference type="OrthoDB" id="9806974at2"/>
<evidence type="ECO:0000256" key="2">
    <source>
        <dbReference type="ARBA" id="ARBA00023002"/>
    </source>
</evidence>
<dbReference type="PANTHER" id="PTHR43477">
    <property type="entry name" value="DIHYDROANTICAPSIN 7-DEHYDROGENASE"/>
    <property type="match status" value="1"/>
</dbReference>
<dbReference type="PRINTS" id="PR00081">
    <property type="entry name" value="GDHRDH"/>
</dbReference>
<name>A0A563EJS7_9PSEU</name>
<dbReference type="RefSeq" id="WP_146358294.1">
    <property type="nucleotide sequence ID" value="NZ_VOBR01000028.1"/>
</dbReference>
<organism evidence="3 4">
    <name type="scientific">Lentzea tibetensis</name>
    <dbReference type="NCBI Taxonomy" id="2591470"/>
    <lineage>
        <taxon>Bacteria</taxon>
        <taxon>Bacillati</taxon>
        <taxon>Actinomycetota</taxon>
        <taxon>Actinomycetes</taxon>
        <taxon>Pseudonocardiales</taxon>
        <taxon>Pseudonocardiaceae</taxon>
        <taxon>Lentzea</taxon>
    </lineage>
</organism>
<proteinExistence type="inferred from homology"/>
<dbReference type="Pfam" id="PF13561">
    <property type="entry name" value="adh_short_C2"/>
    <property type="match status" value="1"/>
</dbReference>
<dbReference type="InterPro" id="IPR002347">
    <property type="entry name" value="SDR_fam"/>
</dbReference>
<keyword evidence="4" id="KW-1185">Reference proteome</keyword>
<dbReference type="CDD" id="cd05233">
    <property type="entry name" value="SDR_c"/>
    <property type="match status" value="1"/>
</dbReference>
<evidence type="ECO:0000256" key="1">
    <source>
        <dbReference type="ARBA" id="ARBA00006484"/>
    </source>
</evidence>
<evidence type="ECO:0000313" key="3">
    <source>
        <dbReference type="EMBL" id="TWP47022.1"/>
    </source>
</evidence>
<gene>
    <name evidence="3" type="ORF">FKR81_33785</name>
</gene>
<comment type="caution">
    <text evidence="3">The sequence shown here is derived from an EMBL/GenBank/DDBJ whole genome shotgun (WGS) entry which is preliminary data.</text>
</comment>
<sequence length="243" mass="25605">MREPQLLGQRVVLIGGSAGIGLATARLARAEGADVILTGRDPDRLERAARELDALSHKAFDATDFARLDEFFADLPTPVDHVLVTAGGPYYAPLADIDFKQAQHIVDQHLLLPLHIARNAVGKVRPSGTLLFVGGTNARRPQAGLAVMSALTAALPAMTANLALELAPIRVNLIAAGFVDTPLSAALLGDQLDHRRDQLRATLPIRRVVEASDVAALAVHLMANTALTGATYDIDGGQQLAAG</sequence>
<keyword evidence="2" id="KW-0560">Oxidoreductase</keyword>